<evidence type="ECO:0000313" key="1">
    <source>
        <dbReference type="EMBL" id="GGD33108.1"/>
    </source>
</evidence>
<dbReference type="Proteomes" id="UP000617355">
    <property type="component" value="Unassembled WGS sequence"/>
</dbReference>
<protein>
    <recommendedName>
        <fullName evidence="3">DUF3445 domain-containing protein</fullName>
    </recommendedName>
</protein>
<organism evidence="1 2">
    <name type="scientific">Sinisalibacter lacisalsi</name>
    <dbReference type="NCBI Taxonomy" id="1526570"/>
    <lineage>
        <taxon>Bacteria</taxon>
        <taxon>Pseudomonadati</taxon>
        <taxon>Pseudomonadota</taxon>
        <taxon>Alphaproteobacteria</taxon>
        <taxon>Rhodobacterales</taxon>
        <taxon>Roseobacteraceae</taxon>
        <taxon>Sinisalibacter</taxon>
    </lineage>
</organism>
<sequence length="266" mass="29146">MQSEPILQDHLPFRPWAEEKTRRLPGLNPVAPGEWLIADEAFAGQMALRDSLIAARRAMVLALDPAARPAAEELLEAVLAEIAGAPGYALSAGQVQRPDGVIVPLDRADPLATAGRLVQEDLVILEKPAGAREHVLTGAVLCFPASWTLAQKFLRPLTAIHVPVPAYDDDIARRVQRLFDGLQPERPIWRANALVYGDPALHQPRREGETRSCAPGSARWLRMERQVLKRLARTRAVVFSIHTFVLAMETLAPEDRAALAGRAAVI</sequence>
<accession>A0ABQ1QLB4</accession>
<dbReference type="Pfam" id="PF11927">
    <property type="entry name" value="HODM_asu-like"/>
    <property type="match status" value="1"/>
</dbReference>
<dbReference type="RefSeq" id="WP_188527409.1">
    <property type="nucleotide sequence ID" value="NZ_BMGI01000002.1"/>
</dbReference>
<gene>
    <name evidence="1" type="ORF">GCM10011358_16520</name>
</gene>
<keyword evidence="2" id="KW-1185">Reference proteome</keyword>
<reference evidence="2" key="1">
    <citation type="journal article" date="2019" name="Int. J. Syst. Evol. Microbiol.">
        <title>The Global Catalogue of Microorganisms (GCM) 10K type strain sequencing project: providing services to taxonomists for standard genome sequencing and annotation.</title>
        <authorList>
            <consortium name="The Broad Institute Genomics Platform"/>
            <consortium name="The Broad Institute Genome Sequencing Center for Infectious Disease"/>
            <person name="Wu L."/>
            <person name="Ma J."/>
        </authorList>
    </citation>
    <scope>NUCLEOTIDE SEQUENCE [LARGE SCALE GENOMIC DNA]</scope>
    <source>
        <strain evidence="2">CGMCC 1.12922</strain>
    </source>
</reference>
<evidence type="ECO:0000313" key="2">
    <source>
        <dbReference type="Proteomes" id="UP000617355"/>
    </source>
</evidence>
<dbReference type="EMBL" id="BMGI01000002">
    <property type="protein sequence ID" value="GGD33108.1"/>
    <property type="molecule type" value="Genomic_DNA"/>
</dbReference>
<name>A0ABQ1QLB4_9RHOB</name>
<dbReference type="InterPro" id="IPR021848">
    <property type="entry name" value="HODM_asu-like"/>
</dbReference>
<comment type="caution">
    <text evidence="1">The sequence shown here is derived from an EMBL/GenBank/DDBJ whole genome shotgun (WGS) entry which is preliminary data.</text>
</comment>
<evidence type="ECO:0008006" key="3">
    <source>
        <dbReference type="Google" id="ProtNLM"/>
    </source>
</evidence>
<proteinExistence type="predicted"/>